<dbReference type="InterPro" id="IPR006379">
    <property type="entry name" value="HAD-SF_hydro_IIB"/>
</dbReference>
<dbReference type="InterPro" id="IPR000150">
    <property type="entry name" value="Cof"/>
</dbReference>
<reference evidence="1 2" key="1">
    <citation type="submission" date="2016-10" db="EMBL/GenBank/DDBJ databases">
        <authorList>
            <person name="de Groot N.N."/>
        </authorList>
    </citation>
    <scope>NUCLEOTIDE SEQUENCE [LARGE SCALE GENOMIC DNA]</scope>
    <source>
        <strain evidence="1 2">DSM 2872</strain>
    </source>
</reference>
<name>A0A1H3WDS8_SELRU</name>
<dbReference type="AlphaFoldDB" id="A0A1H3WDS8"/>
<dbReference type="GO" id="GO:0016791">
    <property type="term" value="F:phosphatase activity"/>
    <property type="evidence" value="ECO:0007669"/>
    <property type="project" value="UniProtKB-ARBA"/>
</dbReference>
<dbReference type="EMBL" id="FNQG01000003">
    <property type="protein sequence ID" value="SDZ85287.1"/>
    <property type="molecule type" value="Genomic_DNA"/>
</dbReference>
<dbReference type="SFLD" id="SFLDG01144">
    <property type="entry name" value="C2.B.4:_PGP_Like"/>
    <property type="match status" value="1"/>
</dbReference>
<evidence type="ECO:0008006" key="3">
    <source>
        <dbReference type="Google" id="ProtNLM"/>
    </source>
</evidence>
<dbReference type="SFLD" id="SFLDS00003">
    <property type="entry name" value="Haloacid_Dehalogenase"/>
    <property type="match status" value="1"/>
</dbReference>
<protein>
    <recommendedName>
        <fullName evidence="3">Cof-like hydrolase</fullName>
    </recommendedName>
</protein>
<dbReference type="PANTHER" id="PTHR10000">
    <property type="entry name" value="PHOSPHOSERINE PHOSPHATASE"/>
    <property type="match status" value="1"/>
</dbReference>
<dbReference type="SFLD" id="SFLDG01140">
    <property type="entry name" value="C2.B:_Phosphomannomutase_and_P"/>
    <property type="match status" value="1"/>
</dbReference>
<organism evidence="1 2">
    <name type="scientific">Selenomonas ruminantium</name>
    <dbReference type="NCBI Taxonomy" id="971"/>
    <lineage>
        <taxon>Bacteria</taxon>
        <taxon>Bacillati</taxon>
        <taxon>Bacillota</taxon>
        <taxon>Negativicutes</taxon>
        <taxon>Selenomonadales</taxon>
        <taxon>Selenomonadaceae</taxon>
        <taxon>Selenomonas</taxon>
    </lineage>
</organism>
<dbReference type="PROSITE" id="PS01228">
    <property type="entry name" value="COF_1"/>
    <property type="match status" value="1"/>
</dbReference>
<sequence length="286" mass="31855">MKATTGTDMGKEVMMMTDCRTKIVFSDIDGTLLTSQHKVTCQSKAAVQKLAQKDIPFVLVSARMPAAIYPITDELDVKMPIISYSGALVLDREGRTLASTKMEEKPTRQLLQELAEKFPQITANFYTDNKWYVKDRTDKRVQREMDITSATAENADFTELLDEGIYPHKILLMAEPEDCVAAENYFREKYPAFQVVRSSSILLEIMSGCVSKAGGIAVLLKHYGLTVEEALSFGDSYNDIPMLEYTGQSVAMGNAPDVVKEAAKDVTLTSDEDGISAYLNGYFERF</sequence>
<dbReference type="InterPro" id="IPR036412">
    <property type="entry name" value="HAD-like_sf"/>
</dbReference>
<dbReference type="NCBIfam" id="TIGR00099">
    <property type="entry name" value="Cof-subfamily"/>
    <property type="match status" value="1"/>
</dbReference>
<dbReference type="Gene3D" id="3.40.50.1000">
    <property type="entry name" value="HAD superfamily/HAD-like"/>
    <property type="match status" value="1"/>
</dbReference>
<dbReference type="GO" id="GO:0000287">
    <property type="term" value="F:magnesium ion binding"/>
    <property type="evidence" value="ECO:0007669"/>
    <property type="project" value="TreeGrafter"/>
</dbReference>
<dbReference type="CDD" id="cd07516">
    <property type="entry name" value="HAD_Pase"/>
    <property type="match status" value="1"/>
</dbReference>
<dbReference type="SUPFAM" id="SSF56784">
    <property type="entry name" value="HAD-like"/>
    <property type="match status" value="1"/>
</dbReference>
<dbReference type="PANTHER" id="PTHR10000:SF8">
    <property type="entry name" value="HAD SUPERFAMILY HYDROLASE-LIKE, TYPE 3"/>
    <property type="match status" value="1"/>
</dbReference>
<evidence type="ECO:0000313" key="2">
    <source>
        <dbReference type="Proteomes" id="UP000183469"/>
    </source>
</evidence>
<evidence type="ECO:0000313" key="1">
    <source>
        <dbReference type="EMBL" id="SDZ85287.1"/>
    </source>
</evidence>
<dbReference type="GO" id="GO:0005829">
    <property type="term" value="C:cytosol"/>
    <property type="evidence" value="ECO:0007669"/>
    <property type="project" value="TreeGrafter"/>
</dbReference>
<proteinExistence type="predicted"/>
<dbReference type="Gene3D" id="3.30.1240.10">
    <property type="match status" value="1"/>
</dbReference>
<dbReference type="Proteomes" id="UP000183469">
    <property type="component" value="Unassembled WGS sequence"/>
</dbReference>
<dbReference type="NCBIfam" id="TIGR01484">
    <property type="entry name" value="HAD-SF-IIB"/>
    <property type="match status" value="1"/>
</dbReference>
<gene>
    <name evidence="1" type="ORF">SAMN05660648_00927</name>
</gene>
<dbReference type="Pfam" id="PF08282">
    <property type="entry name" value="Hydrolase_3"/>
    <property type="match status" value="1"/>
</dbReference>
<dbReference type="InterPro" id="IPR023214">
    <property type="entry name" value="HAD_sf"/>
</dbReference>
<accession>A0A1H3WDS8</accession>